<proteinExistence type="predicted"/>
<comment type="caution">
    <text evidence="1">The sequence shown here is derived from an EMBL/GenBank/DDBJ whole genome shotgun (WGS) entry which is preliminary data.</text>
</comment>
<name>A0A0V1G727_9BILA</name>
<evidence type="ECO:0000313" key="1">
    <source>
        <dbReference type="EMBL" id="KRY94046.1"/>
    </source>
</evidence>
<evidence type="ECO:0000313" key="2">
    <source>
        <dbReference type="Proteomes" id="UP000055024"/>
    </source>
</evidence>
<dbReference type="EMBL" id="JYDP01005688">
    <property type="protein sequence ID" value="KRY94046.1"/>
    <property type="molecule type" value="Genomic_DNA"/>
</dbReference>
<accession>A0A0V1G727</accession>
<reference evidence="1 2" key="1">
    <citation type="submission" date="2015-01" db="EMBL/GenBank/DDBJ databases">
        <title>Evolution of Trichinella species and genotypes.</title>
        <authorList>
            <person name="Korhonen P.K."/>
            <person name="Edoardo P."/>
            <person name="Giuseppe L.R."/>
            <person name="Gasser R.B."/>
        </authorList>
    </citation>
    <scope>NUCLEOTIDE SEQUENCE [LARGE SCALE GENOMIC DNA]</scope>
    <source>
        <strain evidence="1">ISS1029</strain>
    </source>
</reference>
<keyword evidence="2" id="KW-1185">Reference proteome</keyword>
<organism evidence="1 2">
    <name type="scientific">Trichinella zimbabwensis</name>
    <dbReference type="NCBI Taxonomy" id="268475"/>
    <lineage>
        <taxon>Eukaryota</taxon>
        <taxon>Metazoa</taxon>
        <taxon>Ecdysozoa</taxon>
        <taxon>Nematoda</taxon>
        <taxon>Enoplea</taxon>
        <taxon>Dorylaimia</taxon>
        <taxon>Trichinellida</taxon>
        <taxon>Trichinellidae</taxon>
        <taxon>Trichinella</taxon>
    </lineage>
</organism>
<protein>
    <submittedName>
        <fullName evidence="1">Uncharacterized protein</fullName>
    </submittedName>
</protein>
<sequence length="30" mass="3425">MWTFTSKVSALLSTNRPLNYSKIILQVIVT</sequence>
<gene>
    <name evidence="1" type="ORF">T11_14224</name>
</gene>
<dbReference type="AlphaFoldDB" id="A0A0V1G727"/>
<dbReference type="Proteomes" id="UP000055024">
    <property type="component" value="Unassembled WGS sequence"/>
</dbReference>